<dbReference type="PANTHER" id="PTHR34039:SF1">
    <property type="entry name" value="UPF0102 PROTEIN YRAN"/>
    <property type="match status" value="1"/>
</dbReference>
<dbReference type="HAMAP" id="MF_00048">
    <property type="entry name" value="UPF0102"/>
    <property type="match status" value="1"/>
</dbReference>
<name>A0A0G1PLC2_9BACT</name>
<dbReference type="SUPFAM" id="SSF52980">
    <property type="entry name" value="Restriction endonuclease-like"/>
    <property type="match status" value="1"/>
</dbReference>
<dbReference type="CDD" id="cd20736">
    <property type="entry name" value="PoNe_Nuclease"/>
    <property type="match status" value="1"/>
</dbReference>
<dbReference type="InterPro" id="IPR011335">
    <property type="entry name" value="Restrct_endonuc-II-like"/>
</dbReference>
<reference evidence="3 4" key="1">
    <citation type="journal article" date="2015" name="Nature">
        <title>rRNA introns, odd ribosomes, and small enigmatic genomes across a large radiation of phyla.</title>
        <authorList>
            <person name="Brown C.T."/>
            <person name="Hug L.A."/>
            <person name="Thomas B.C."/>
            <person name="Sharon I."/>
            <person name="Castelle C.J."/>
            <person name="Singh A."/>
            <person name="Wilkins M.J."/>
            <person name="Williams K.H."/>
            <person name="Banfield J.F."/>
        </authorList>
    </citation>
    <scope>NUCLEOTIDE SEQUENCE [LARGE SCALE GENOMIC DNA]</scope>
</reference>
<dbReference type="PANTHER" id="PTHR34039">
    <property type="entry name" value="UPF0102 PROTEIN YRAN"/>
    <property type="match status" value="1"/>
</dbReference>
<organism evidence="3 4">
    <name type="scientific">Candidatus Magasanikbacteria bacterium GW2011_GWA2_45_39</name>
    <dbReference type="NCBI Taxonomy" id="1619041"/>
    <lineage>
        <taxon>Bacteria</taxon>
        <taxon>Candidatus Magasanikiibacteriota</taxon>
    </lineage>
</organism>
<dbReference type="Proteomes" id="UP000033999">
    <property type="component" value="Unassembled WGS sequence"/>
</dbReference>
<gene>
    <name evidence="3" type="ORF">UX10_C0037G0009</name>
</gene>
<dbReference type="InterPro" id="IPR003509">
    <property type="entry name" value="UPF0102_YraN-like"/>
</dbReference>
<dbReference type="InterPro" id="IPR011856">
    <property type="entry name" value="tRNA_endonuc-like_dom_sf"/>
</dbReference>
<evidence type="ECO:0000313" key="3">
    <source>
        <dbReference type="EMBL" id="KKU06203.1"/>
    </source>
</evidence>
<accession>A0A0G1PLC2</accession>
<dbReference type="EMBL" id="LCKX01000037">
    <property type="protein sequence ID" value="KKU06203.1"/>
    <property type="molecule type" value="Genomic_DNA"/>
</dbReference>
<evidence type="ECO:0000313" key="4">
    <source>
        <dbReference type="Proteomes" id="UP000033999"/>
    </source>
</evidence>
<proteinExistence type="inferred from homology"/>
<comment type="caution">
    <text evidence="3">The sequence shown here is derived from an EMBL/GenBank/DDBJ whole genome shotgun (WGS) entry which is preliminary data.</text>
</comment>
<evidence type="ECO:0000256" key="1">
    <source>
        <dbReference type="ARBA" id="ARBA00006738"/>
    </source>
</evidence>
<sequence length="115" mass="13054">MLGAYGENLAAEFLLRHGFQILARNFRARGAELDIIARKEDALYFVEVKTRSGVSYGAPESAIHYYKQQHMRFAAQIFLARNPSYADNEMHLSSVAVGVDSAARRVRLRFFRDLG</sequence>
<comment type="similarity">
    <text evidence="1 2">Belongs to the UPF0102 family.</text>
</comment>
<protein>
    <recommendedName>
        <fullName evidence="2">UPF0102 protein UX10_C0037G0009</fullName>
    </recommendedName>
</protein>
<dbReference type="GO" id="GO:0003676">
    <property type="term" value="F:nucleic acid binding"/>
    <property type="evidence" value="ECO:0007669"/>
    <property type="project" value="InterPro"/>
</dbReference>
<dbReference type="AlphaFoldDB" id="A0A0G1PLC2"/>
<dbReference type="Pfam" id="PF02021">
    <property type="entry name" value="UPF0102"/>
    <property type="match status" value="1"/>
</dbReference>
<dbReference type="Gene3D" id="3.40.1350.10">
    <property type="match status" value="1"/>
</dbReference>
<evidence type="ECO:0000256" key="2">
    <source>
        <dbReference type="HAMAP-Rule" id="MF_00048"/>
    </source>
</evidence>